<evidence type="ECO:0000256" key="1">
    <source>
        <dbReference type="SAM" id="MobiDB-lite"/>
    </source>
</evidence>
<organism evidence="2">
    <name type="scientific">Magallana gigas</name>
    <name type="common">Pacific oyster</name>
    <name type="synonym">Crassostrea gigas</name>
    <dbReference type="NCBI Taxonomy" id="29159"/>
    <lineage>
        <taxon>Eukaryota</taxon>
        <taxon>Metazoa</taxon>
        <taxon>Spiralia</taxon>
        <taxon>Lophotrochozoa</taxon>
        <taxon>Mollusca</taxon>
        <taxon>Bivalvia</taxon>
        <taxon>Autobranchia</taxon>
        <taxon>Pteriomorphia</taxon>
        <taxon>Ostreida</taxon>
        <taxon>Ostreoidea</taxon>
        <taxon>Ostreidae</taxon>
        <taxon>Magallana</taxon>
    </lineage>
</organism>
<proteinExistence type="predicted"/>
<evidence type="ECO:0000313" key="2">
    <source>
        <dbReference type="EMBL" id="EKC34282.1"/>
    </source>
</evidence>
<feature type="compositionally biased region" description="Basic and acidic residues" evidence="1">
    <location>
        <begin position="184"/>
        <end position="193"/>
    </location>
</feature>
<feature type="region of interest" description="Disordered" evidence="1">
    <location>
        <begin position="101"/>
        <end position="139"/>
    </location>
</feature>
<sequence>MGETNFGYDAYEDDSGIVTEFSKSPEELEIDYEDEGLDPKNLTKGTFIRYNVKDYSRNIDSVNHNGVRRQAPNDMDVFCWEHDGKQVQRFGKYKINTRRRDAKERLCSRERLQTSTASSSNGTDSHPQNKAYRDTHTANPIKKNDAEFYYYDDQPTHQTALYATVYKGATSKENNPKRTSHYVRNKEGKDISRSDLGLDQTARNTSLGSSNDTPTVFEDCITNDCAGKLGKKSSNSFQQILDSLHDVDSINLFAAANGLTGDDEVENRLKQVHIDNLWEELLLDLGPDF</sequence>
<dbReference type="HOGENOM" id="CLU_963947_0_0_1"/>
<feature type="region of interest" description="Disordered" evidence="1">
    <location>
        <begin position="171"/>
        <end position="213"/>
    </location>
</feature>
<dbReference type="EMBL" id="JH818030">
    <property type="protein sequence ID" value="EKC34282.1"/>
    <property type="molecule type" value="Genomic_DNA"/>
</dbReference>
<name>K1QBS7_MAGGI</name>
<accession>K1QBS7</accession>
<reference evidence="2" key="1">
    <citation type="journal article" date="2012" name="Nature">
        <title>The oyster genome reveals stress adaptation and complexity of shell formation.</title>
        <authorList>
            <person name="Zhang G."/>
            <person name="Fang X."/>
            <person name="Guo X."/>
            <person name="Li L."/>
            <person name="Luo R."/>
            <person name="Xu F."/>
            <person name="Yang P."/>
            <person name="Zhang L."/>
            <person name="Wang X."/>
            <person name="Qi H."/>
            <person name="Xiong Z."/>
            <person name="Que H."/>
            <person name="Xie Y."/>
            <person name="Holland P.W."/>
            <person name="Paps J."/>
            <person name="Zhu Y."/>
            <person name="Wu F."/>
            <person name="Chen Y."/>
            <person name="Wang J."/>
            <person name="Peng C."/>
            <person name="Meng J."/>
            <person name="Yang L."/>
            <person name="Liu J."/>
            <person name="Wen B."/>
            <person name="Zhang N."/>
            <person name="Huang Z."/>
            <person name="Zhu Q."/>
            <person name="Feng Y."/>
            <person name="Mount A."/>
            <person name="Hedgecock D."/>
            <person name="Xu Z."/>
            <person name="Liu Y."/>
            <person name="Domazet-Loso T."/>
            <person name="Du Y."/>
            <person name="Sun X."/>
            <person name="Zhang S."/>
            <person name="Liu B."/>
            <person name="Cheng P."/>
            <person name="Jiang X."/>
            <person name="Li J."/>
            <person name="Fan D."/>
            <person name="Wang W."/>
            <person name="Fu W."/>
            <person name="Wang T."/>
            <person name="Wang B."/>
            <person name="Zhang J."/>
            <person name="Peng Z."/>
            <person name="Li Y."/>
            <person name="Li N."/>
            <person name="Wang J."/>
            <person name="Chen M."/>
            <person name="He Y."/>
            <person name="Tan F."/>
            <person name="Song X."/>
            <person name="Zheng Q."/>
            <person name="Huang R."/>
            <person name="Yang H."/>
            <person name="Du X."/>
            <person name="Chen L."/>
            <person name="Yang M."/>
            <person name="Gaffney P.M."/>
            <person name="Wang S."/>
            <person name="Luo L."/>
            <person name="She Z."/>
            <person name="Ming Y."/>
            <person name="Huang W."/>
            <person name="Zhang S."/>
            <person name="Huang B."/>
            <person name="Zhang Y."/>
            <person name="Qu T."/>
            <person name="Ni P."/>
            <person name="Miao G."/>
            <person name="Wang J."/>
            <person name="Wang Q."/>
            <person name="Steinberg C.E."/>
            <person name="Wang H."/>
            <person name="Li N."/>
            <person name="Qian L."/>
            <person name="Zhang G."/>
            <person name="Li Y."/>
            <person name="Yang H."/>
            <person name="Liu X."/>
            <person name="Wang J."/>
            <person name="Yin Y."/>
            <person name="Wang J."/>
        </authorList>
    </citation>
    <scope>NUCLEOTIDE SEQUENCE [LARGE SCALE GENOMIC DNA]</scope>
    <source>
        <strain evidence="2">05x7-T-G4-1.051#20</strain>
    </source>
</reference>
<gene>
    <name evidence="2" type="ORF">CGI_10019994</name>
</gene>
<protein>
    <submittedName>
        <fullName evidence="2">Uncharacterized protein</fullName>
    </submittedName>
</protein>
<dbReference type="AlphaFoldDB" id="K1QBS7"/>
<feature type="compositionally biased region" description="Polar residues" evidence="1">
    <location>
        <begin position="201"/>
        <end position="213"/>
    </location>
</feature>
<feature type="compositionally biased region" description="Basic and acidic residues" evidence="1">
    <location>
        <begin position="101"/>
        <end position="112"/>
    </location>
</feature>
<dbReference type="InParanoid" id="K1QBS7"/>
<feature type="compositionally biased region" description="Polar residues" evidence="1">
    <location>
        <begin position="113"/>
        <end position="128"/>
    </location>
</feature>